<evidence type="ECO:0000256" key="7">
    <source>
        <dbReference type="ARBA" id="ARBA00023004"/>
    </source>
</evidence>
<keyword evidence="6 11" id="KW-0067">ATP-binding</keyword>
<dbReference type="InterPro" id="IPR027417">
    <property type="entry name" value="P-loop_NTPase"/>
</dbReference>
<dbReference type="GO" id="GO:0006302">
    <property type="term" value="P:double-strand break repair"/>
    <property type="evidence" value="ECO:0007669"/>
    <property type="project" value="InterPro"/>
</dbReference>
<keyword evidence="3" id="KW-1003">Cell membrane</keyword>
<name>A0A9P1L2Y4_PARSO</name>
<dbReference type="EMBL" id="CDNY01000003">
    <property type="protein sequence ID" value="CEO32560.1"/>
    <property type="molecule type" value="Genomic_DNA"/>
</dbReference>
<dbReference type="InterPro" id="IPR003439">
    <property type="entry name" value="ABC_transporter-like_ATP-bd"/>
</dbReference>
<dbReference type="InterPro" id="IPR051535">
    <property type="entry name" value="Siderophore_ABC-ATPase"/>
</dbReference>
<dbReference type="GO" id="GO:0006826">
    <property type="term" value="P:iron ion transport"/>
    <property type="evidence" value="ECO:0007669"/>
    <property type="project" value="UniProtKB-KW"/>
</dbReference>
<evidence type="ECO:0000256" key="4">
    <source>
        <dbReference type="ARBA" id="ARBA00022496"/>
    </source>
</evidence>
<evidence type="ECO:0000256" key="6">
    <source>
        <dbReference type="ARBA" id="ARBA00022840"/>
    </source>
</evidence>
<sequence>MQDEKISQYIRYITLDRENITNPNKYPFDLPVVKELDKLEFHPSVTFIIGENGSGKSTLLEAIAVAYGFNPEGGTKNFNFSTNDSHSNLHEYINLVKGFKRPVNGFFLRAETTYNLASNIDELDKQIFETKLIDSYGGISLHEQSHGESFFSIFLNRFGERGIYILDEPEAALSPSRQMAMLTRIKELVDLNCQFIISTHSPILMAYPDAIIYEIKDNKIHQSKYEDTEHYQITHAFLNNKEKFLEILID</sequence>
<comment type="caution">
    <text evidence="11">The sequence shown here is derived from an EMBL/GenBank/DDBJ whole genome shotgun (WGS) entry which is preliminary data.</text>
</comment>
<evidence type="ECO:0000256" key="2">
    <source>
        <dbReference type="ARBA" id="ARBA00022448"/>
    </source>
</evidence>
<evidence type="ECO:0000313" key="12">
    <source>
        <dbReference type="Proteomes" id="UP000049685"/>
    </source>
</evidence>
<dbReference type="SMART" id="SM00382">
    <property type="entry name" value="AAA"/>
    <property type="match status" value="1"/>
</dbReference>
<keyword evidence="5" id="KW-0547">Nucleotide-binding</keyword>
<dbReference type="AlphaFoldDB" id="A0A9P1L2Y4"/>
<keyword evidence="4" id="KW-0410">Iron transport</keyword>
<keyword evidence="8" id="KW-0406">Ion transport</keyword>
<dbReference type="InterPro" id="IPR038729">
    <property type="entry name" value="Rad50/SbcC_AAA"/>
</dbReference>
<dbReference type="Pfam" id="PF13175">
    <property type="entry name" value="AAA_15"/>
    <property type="match status" value="1"/>
</dbReference>
<evidence type="ECO:0000256" key="3">
    <source>
        <dbReference type="ARBA" id="ARBA00022475"/>
    </source>
</evidence>
<dbReference type="RefSeq" id="WP_057557432.1">
    <property type="nucleotide sequence ID" value="NZ_CDNX01000003.1"/>
</dbReference>
<proteinExistence type="predicted"/>
<dbReference type="Gene3D" id="3.40.50.300">
    <property type="entry name" value="P-loop containing nucleotide triphosphate hydrolases"/>
    <property type="match status" value="2"/>
</dbReference>
<keyword evidence="2" id="KW-0813">Transport</keyword>
<evidence type="ECO:0000256" key="9">
    <source>
        <dbReference type="ARBA" id="ARBA00023136"/>
    </source>
</evidence>
<dbReference type="SUPFAM" id="SSF52540">
    <property type="entry name" value="P-loop containing nucleoside triphosphate hydrolases"/>
    <property type="match status" value="1"/>
</dbReference>
<organism evidence="11 12">
    <name type="scientific">Paraclostridium sordellii</name>
    <name type="common">Clostridium sordellii</name>
    <dbReference type="NCBI Taxonomy" id="1505"/>
    <lineage>
        <taxon>Bacteria</taxon>
        <taxon>Bacillati</taxon>
        <taxon>Bacillota</taxon>
        <taxon>Clostridia</taxon>
        <taxon>Peptostreptococcales</taxon>
        <taxon>Peptostreptococcaceae</taxon>
        <taxon>Paraclostridium</taxon>
    </lineage>
</organism>
<keyword evidence="9" id="KW-0472">Membrane</keyword>
<keyword evidence="7" id="KW-0408">Iron</keyword>
<reference evidence="12" key="1">
    <citation type="submission" date="2015-01" db="EMBL/GenBank/DDBJ databases">
        <authorList>
            <person name="Aslett A.Martin."/>
            <person name="De Silva Nishadi"/>
        </authorList>
    </citation>
    <scope>NUCLEOTIDE SEQUENCE [LARGE SCALE GENOMIC DNA]</scope>
    <source>
        <strain evidence="12">UMC4404</strain>
    </source>
</reference>
<dbReference type="PANTHER" id="PTHR42771:SF2">
    <property type="entry name" value="IRON(3+)-HYDROXAMATE IMPORT ATP-BINDING PROTEIN FHUC"/>
    <property type="match status" value="1"/>
</dbReference>
<accession>A0A9P1L2Y4</accession>
<dbReference type="GO" id="GO:0005886">
    <property type="term" value="C:plasma membrane"/>
    <property type="evidence" value="ECO:0007669"/>
    <property type="project" value="UniProtKB-SubCell"/>
</dbReference>
<evidence type="ECO:0000313" key="11">
    <source>
        <dbReference type="EMBL" id="CEO32560.1"/>
    </source>
</evidence>
<dbReference type="InterPro" id="IPR003593">
    <property type="entry name" value="AAA+_ATPase"/>
</dbReference>
<dbReference type="PROSITE" id="PS50893">
    <property type="entry name" value="ABC_TRANSPORTER_2"/>
    <property type="match status" value="1"/>
</dbReference>
<protein>
    <submittedName>
        <fullName evidence="11">ATP-binding protein</fullName>
    </submittedName>
</protein>
<dbReference type="Proteomes" id="UP000049685">
    <property type="component" value="Unassembled WGS sequence"/>
</dbReference>
<evidence type="ECO:0000256" key="1">
    <source>
        <dbReference type="ARBA" id="ARBA00004202"/>
    </source>
</evidence>
<dbReference type="Pfam" id="PF13476">
    <property type="entry name" value="AAA_23"/>
    <property type="match status" value="1"/>
</dbReference>
<comment type="subcellular location">
    <subcellularLocation>
        <location evidence="1">Cell membrane</location>
        <topology evidence="1">Peripheral membrane protein</topology>
    </subcellularLocation>
</comment>
<feature type="domain" description="ABC transporter" evidence="10">
    <location>
        <begin position="15"/>
        <end position="241"/>
    </location>
</feature>
<dbReference type="GO" id="GO:0005524">
    <property type="term" value="F:ATP binding"/>
    <property type="evidence" value="ECO:0007669"/>
    <property type="project" value="UniProtKB-KW"/>
</dbReference>
<dbReference type="InterPro" id="IPR041685">
    <property type="entry name" value="AAA_GajA/Old/RecF-like"/>
</dbReference>
<dbReference type="GO" id="GO:0016887">
    <property type="term" value="F:ATP hydrolysis activity"/>
    <property type="evidence" value="ECO:0007669"/>
    <property type="project" value="InterPro"/>
</dbReference>
<gene>
    <name evidence="11" type="ORF">UMC4404_05401</name>
</gene>
<evidence type="ECO:0000259" key="10">
    <source>
        <dbReference type="PROSITE" id="PS50893"/>
    </source>
</evidence>
<evidence type="ECO:0000256" key="5">
    <source>
        <dbReference type="ARBA" id="ARBA00022741"/>
    </source>
</evidence>
<evidence type="ECO:0000256" key="8">
    <source>
        <dbReference type="ARBA" id="ARBA00023065"/>
    </source>
</evidence>
<dbReference type="PANTHER" id="PTHR42771">
    <property type="entry name" value="IRON(3+)-HYDROXAMATE IMPORT ATP-BINDING PROTEIN FHUC"/>
    <property type="match status" value="1"/>
</dbReference>